<evidence type="ECO:0000313" key="2">
    <source>
        <dbReference type="EMBL" id="MDN3714262.1"/>
    </source>
</evidence>
<feature type="region of interest" description="Disordered" evidence="1">
    <location>
        <begin position="70"/>
        <end position="109"/>
    </location>
</feature>
<dbReference type="Proteomes" id="UP001243846">
    <property type="component" value="Unassembled WGS sequence"/>
</dbReference>
<evidence type="ECO:0000313" key="3">
    <source>
        <dbReference type="Proteomes" id="UP001243846"/>
    </source>
</evidence>
<protein>
    <submittedName>
        <fullName evidence="2">Uncharacterized protein</fullName>
    </submittedName>
</protein>
<sequence>MLAVYLKQRTDHAQPFRCAYIARHQNADRLPMSGHLPKPQQFREIAAMRDDEKRAGSIAGSPARSRALALSEVVTKASQHDSARSKRSRQKRIQPIPAGGMVSGFQSSG</sequence>
<name>A0ABT8DH82_9RHOB</name>
<accession>A0ABT8DH82</accession>
<proteinExistence type="predicted"/>
<dbReference type="EMBL" id="JAUFRC010000004">
    <property type="protein sequence ID" value="MDN3714262.1"/>
    <property type="molecule type" value="Genomic_DNA"/>
</dbReference>
<reference evidence="3" key="1">
    <citation type="journal article" date="2019" name="Int. J. Syst. Evol. Microbiol.">
        <title>The Global Catalogue of Microorganisms (GCM) 10K type strain sequencing project: providing services to taxonomists for standard genome sequencing and annotation.</title>
        <authorList>
            <consortium name="The Broad Institute Genomics Platform"/>
            <consortium name="The Broad Institute Genome Sequencing Center for Infectious Disease"/>
            <person name="Wu L."/>
            <person name="Ma J."/>
        </authorList>
    </citation>
    <scope>NUCLEOTIDE SEQUENCE [LARGE SCALE GENOMIC DNA]</scope>
    <source>
        <strain evidence="3">CECT 8482</strain>
    </source>
</reference>
<gene>
    <name evidence="2" type="ORF">QWZ10_25135</name>
</gene>
<organism evidence="2 3">
    <name type="scientific">Paracoccus cavernae</name>
    <dbReference type="NCBI Taxonomy" id="1571207"/>
    <lineage>
        <taxon>Bacteria</taxon>
        <taxon>Pseudomonadati</taxon>
        <taxon>Pseudomonadota</taxon>
        <taxon>Alphaproteobacteria</taxon>
        <taxon>Rhodobacterales</taxon>
        <taxon>Paracoccaceae</taxon>
        <taxon>Paracoccus</taxon>
    </lineage>
</organism>
<keyword evidence="3" id="KW-1185">Reference proteome</keyword>
<evidence type="ECO:0000256" key="1">
    <source>
        <dbReference type="SAM" id="MobiDB-lite"/>
    </source>
</evidence>
<comment type="caution">
    <text evidence="2">The sequence shown here is derived from an EMBL/GenBank/DDBJ whole genome shotgun (WGS) entry which is preliminary data.</text>
</comment>